<dbReference type="SUPFAM" id="SSF159664">
    <property type="entry name" value="CobE/GbiG C-terminal domain-like"/>
    <property type="match status" value="1"/>
</dbReference>
<gene>
    <name evidence="2" type="ORF">N8A98_04715</name>
</gene>
<dbReference type="PANTHER" id="PTHR37477:SF1">
    <property type="entry name" value="COBALT-PRECORRIN-5A HYDROLASE"/>
    <property type="match status" value="1"/>
</dbReference>
<evidence type="ECO:0000259" key="1">
    <source>
        <dbReference type="Pfam" id="PF01890"/>
    </source>
</evidence>
<feature type="domain" description="CobE/GbiG C-terminal" evidence="1">
    <location>
        <begin position="19"/>
        <end position="130"/>
    </location>
</feature>
<reference evidence="2 3" key="1">
    <citation type="submission" date="2022-09" db="EMBL/GenBank/DDBJ databases">
        <title>Interaction between co-microsymbionts with complementary sets of symbiotic genes in legume-rhizobium systems.</title>
        <authorList>
            <person name="Safronova V."/>
            <person name="Sazanova A."/>
            <person name="Afonin A."/>
            <person name="Chirak E."/>
        </authorList>
    </citation>
    <scope>NUCLEOTIDE SEQUENCE [LARGE SCALE GENOMIC DNA]</scope>
    <source>
        <strain evidence="2 3">A18/4-1</strain>
    </source>
</reference>
<organism evidence="2 3">
    <name type="scientific">Devosia neptuniae</name>
    <dbReference type="NCBI Taxonomy" id="191302"/>
    <lineage>
        <taxon>Bacteria</taxon>
        <taxon>Pseudomonadati</taxon>
        <taxon>Pseudomonadota</taxon>
        <taxon>Alphaproteobacteria</taxon>
        <taxon>Hyphomicrobiales</taxon>
        <taxon>Devosiaceae</taxon>
        <taxon>Devosia</taxon>
    </lineage>
</organism>
<evidence type="ECO:0000313" key="3">
    <source>
        <dbReference type="Proteomes" id="UP001061862"/>
    </source>
</evidence>
<dbReference type="PANTHER" id="PTHR37477">
    <property type="entry name" value="COBALT-PRECORRIN-5A HYDROLASE"/>
    <property type="match status" value="1"/>
</dbReference>
<proteinExistence type="predicted"/>
<protein>
    <submittedName>
        <fullName evidence="2">Cobalamin biosynthesis protein</fullName>
    </submittedName>
</protein>
<dbReference type="EMBL" id="CP104965">
    <property type="protein sequence ID" value="UXN70499.1"/>
    <property type="molecule type" value="Genomic_DNA"/>
</dbReference>
<dbReference type="InterPro" id="IPR036518">
    <property type="entry name" value="CobE/GbiG_C_sf"/>
</dbReference>
<dbReference type="Proteomes" id="UP001061862">
    <property type="component" value="Chromosome"/>
</dbReference>
<dbReference type="Gene3D" id="3.30.420.180">
    <property type="entry name" value="CobE/GbiG C-terminal domain"/>
    <property type="match status" value="1"/>
</dbReference>
<dbReference type="InterPro" id="IPR002750">
    <property type="entry name" value="CobE/GbiG_C"/>
</dbReference>
<dbReference type="Pfam" id="PF01890">
    <property type="entry name" value="CbiG_C"/>
    <property type="match status" value="1"/>
</dbReference>
<name>A0ABY6CE88_9HYPH</name>
<accession>A0ABY6CE88</accession>
<dbReference type="InterPro" id="IPR052553">
    <property type="entry name" value="CbiG_hydrolase"/>
</dbReference>
<sequence length="166" mass="16562">MTIGERRKPARAVPNQQKVIAGIGCGSAATSSEIIALINACLAEAGLPPAALLAIASHQRKHDVQPLYAAAEHFDVPLRLLGDADLAPAAPSPSVLAHIGLPAVAEAVAAAAGPLLLGKRKSAHATCALAACGPDFDLAQFGSAALYPSSSAAMASSTLDTSRAGP</sequence>
<dbReference type="RefSeq" id="WP_262169567.1">
    <property type="nucleotide sequence ID" value="NZ_CP104965.1"/>
</dbReference>
<keyword evidence="3" id="KW-1185">Reference proteome</keyword>
<evidence type="ECO:0000313" key="2">
    <source>
        <dbReference type="EMBL" id="UXN70499.1"/>
    </source>
</evidence>